<evidence type="ECO:0000259" key="2">
    <source>
        <dbReference type="Pfam" id="PF22747"/>
    </source>
</evidence>
<organism evidence="3 4">
    <name type="scientific">Microlunatus capsulatus</name>
    <dbReference type="NCBI Taxonomy" id="99117"/>
    <lineage>
        <taxon>Bacteria</taxon>
        <taxon>Bacillati</taxon>
        <taxon>Actinomycetota</taxon>
        <taxon>Actinomycetes</taxon>
        <taxon>Propionibacteriales</taxon>
        <taxon>Propionibacteriaceae</taxon>
        <taxon>Microlunatus</taxon>
    </lineage>
</organism>
<feature type="domain" description="DUF2089" evidence="2">
    <location>
        <begin position="19"/>
        <end position="50"/>
    </location>
</feature>
<dbReference type="RefSeq" id="WP_210057420.1">
    <property type="nucleotide sequence ID" value="NZ_BAAAMH010000010.1"/>
</dbReference>
<dbReference type="InterPro" id="IPR053957">
    <property type="entry name" value="DUF2089_Zn_ribbon"/>
</dbReference>
<accession>A0ABS4ZAR9</accession>
<evidence type="ECO:0000313" key="4">
    <source>
        <dbReference type="Proteomes" id="UP000758168"/>
    </source>
</evidence>
<feature type="domain" description="DUF2089" evidence="1">
    <location>
        <begin position="52"/>
        <end position="97"/>
    </location>
</feature>
<evidence type="ECO:0000259" key="1">
    <source>
        <dbReference type="Pfam" id="PF09862"/>
    </source>
</evidence>
<proteinExistence type="predicted"/>
<keyword evidence="4" id="KW-1185">Reference proteome</keyword>
<name>A0ABS4ZAR9_9ACTN</name>
<dbReference type="Pfam" id="PF09862">
    <property type="entry name" value="DUF2089"/>
    <property type="match status" value="1"/>
</dbReference>
<evidence type="ECO:0000313" key="3">
    <source>
        <dbReference type="EMBL" id="MBP2418141.1"/>
    </source>
</evidence>
<dbReference type="Pfam" id="PF22747">
    <property type="entry name" value="Zn_ribbon_DUF2089"/>
    <property type="match status" value="1"/>
</dbReference>
<dbReference type="InterPro" id="IPR018658">
    <property type="entry name" value="DUF2089"/>
</dbReference>
<evidence type="ECO:0008006" key="5">
    <source>
        <dbReference type="Google" id="ProtNLM"/>
    </source>
</evidence>
<comment type="caution">
    <text evidence="3">The sequence shown here is derived from an EMBL/GenBank/DDBJ whole genome shotgun (WGS) entry which is preliminary data.</text>
</comment>
<gene>
    <name evidence="3" type="ORF">JOF54_003063</name>
</gene>
<reference evidence="3 4" key="1">
    <citation type="submission" date="2021-03" db="EMBL/GenBank/DDBJ databases">
        <title>Sequencing the genomes of 1000 actinobacteria strains.</title>
        <authorList>
            <person name="Klenk H.-P."/>
        </authorList>
    </citation>
    <scope>NUCLEOTIDE SEQUENCE [LARGE SCALE GENOMIC DNA]</scope>
    <source>
        <strain evidence="3 4">DSM 12936</strain>
    </source>
</reference>
<dbReference type="Proteomes" id="UP000758168">
    <property type="component" value="Unassembled WGS sequence"/>
</dbReference>
<dbReference type="EMBL" id="JAGIOB010000001">
    <property type="protein sequence ID" value="MBP2418141.1"/>
    <property type="molecule type" value="Genomic_DNA"/>
</dbReference>
<sequence>MSERPRRGAVHEHRAPADCPVCGDRLAVTRLGCGSCGTELAGVFTSCAFCALDASETEMLNVFLASRGNLRDLEKHLGVSYPTARLRFNQLLEKLGLAEPPAAPTALTREQVLAEVASGALGPEEAAALLADL</sequence>
<protein>
    <recommendedName>
        <fullName evidence="5">DUF2089 domain-containing protein</fullName>
    </recommendedName>
</protein>